<dbReference type="Pfam" id="PF10708">
    <property type="entry name" value="DUF2510"/>
    <property type="match status" value="1"/>
</dbReference>
<keyword evidence="1" id="KW-1133">Transmembrane helix</keyword>
<feature type="transmembrane region" description="Helical" evidence="1">
    <location>
        <begin position="146"/>
        <end position="168"/>
    </location>
</feature>
<sequence length="250" mass="26696">MDVSARPTPTGWYPDPAGSDRQRWWSGVAWTDHVRDVPLATPVTPPAATGHSVPSAPAQWSASDAAASRASVGYGSVSRGPLPGASDFPTRGGGSFSATPTFFELPTRWHTVSVWLLAVSPIVFAVLLIGIGPFVLAGLFDINASAFGYLVPAVLGLVLPLLLCTAWVMRDRRQLQEFGFRRLPSPFWILLGPLAYLIARTVHVMGTVRRGGGPLWTYLAIVVGSTVLTFALRVLVLALLTSGHSALISR</sequence>
<feature type="domain" description="DUF2510" evidence="2">
    <location>
        <begin position="11"/>
        <end position="42"/>
    </location>
</feature>
<dbReference type="Proteomes" id="UP000479756">
    <property type="component" value="Unassembled WGS sequence"/>
</dbReference>
<gene>
    <name evidence="3" type="ORF">G3T37_01885</name>
</gene>
<keyword evidence="1" id="KW-0812">Transmembrane</keyword>
<dbReference type="EMBL" id="JAAGWZ010000001">
    <property type="protein sequence ID" value="NEM90104.1"/>
    <property type="molecule type" value="Genomic_DNA"/>
</dbReference>
<organism evidence="3 4">
    <name type="scientific">Galbitalea soli</name>
    <dbReference type="NCBI Taxonomy" id="1268042"/>
    <lineage>
        <taxon>Bacteria</taxon>
        <taxon>Bacillati</taxon>
        <taxon>Actinomycetota</taxon>
        <taxon>Actinomycetes</taxon>
        <taxon>Micrococcales</taxon>
        <taxon>Microbacteriaceae</taxon>
        <taxon>Galbitalea</taxon>
    </lineage>
</organism>
<keyword evidence="4" id="KW-1185">Reference proteome</keyword>
<evidence type="ECO:0000256" key="1">
    <source>
        <dbReference type="SAM" id="Phobius"/>
    </source>
</evidence>
<feature type="transmembrane region" description="Helical" evidence="1">
    <location>
        <begin position="188"/>
        <end position="206"/>
    </location>
</feature>
<proteinExistence type="predicted"/>
<evidence type="ECO:0000259" key="2">
    <source>
        <dbReference type="Pfam" id="PF10708"/>
    </source>
</evidence>
<name>A0A7C9TPQ7_9MICO</name>
<evidence type="ECO:0000313" key="4">
    <source>
        <dbReference type="Proteomes" id="UP000479756"/>
    </source>
</evidence>
<feature type="transmembrane region" description="Helical" evidence="1">
    <location>
        <begin position="114"/>
        <end position="140"/>
    </location>
</feature>
<protein>
    <submittedName>
        <fullName evidence="3">DUF2510 domain-containing protein</fullName>
    </submittedName>
</protein>
<reference evidence="3 4" key="1">
    <citation type="journal article" date="2014" name="Int. J. Syst. Evol. Microbiol.">
        <title>Description of Galbitalea soli gen. nov., sp. nov., and Frondihabitans sucicola sp. nov.</title>
        <authorList>
            <person name="Kim S.J."/>
            <person name="Lim J.M."/>
            <person name="Ahn J.H."/>
            <person name="Weon H.Y."/>
            <person name="Hamada M."/>
            <person name="Suzuki K."/>
            <person name="Ahn T.Y."/>
            <person name="Kwon S.W."/>
        </authorList>
    </citation>
    <scope>NUCLEOTIDE SEQUENCE [LARGE SCALE GENOMIC DNA]</scope>
    <source>
        <strain evidence="3 4">NBRC 108727</strain>
    </source>
</reference>
<dbReference type="RefSeq" id="WP_163471780.1">
    <property type="nucleotide sequence ID" value="NZ_JAAGWZ010000001.1"/>
</dbReference>
<keyword evidence="1" id="KW-0472">Membrane</keyword>
<feature type="transmembrane region" description="Helical" evidence="1">
    <location>
        <begin position="218"/>
        <end position="240"/>
    </location>
</feature>
<comment type="caution">
    <text evidence="3">The sequence shown here is derived from an EMBL/GenBank/DDBJ whole genome shotgun (WGS) entry which is preliminary data.</text>
</comment>
<dbReference type="InterPro" id="IPR018929">
    <property type="entry name" value="DUF2510"/>
</dbReference>
<dbReference type="AlphaFoldDB" id="A0A7C9TPQ7"/>
<evidence type="ECO:0000313" key="3">
    <source>
        <dbReference type="EMBL" id="NEM90104.1"/>
    </source>
</evidence>
<accession>A0A7C9TPQ7</accession>